<dbReference type="RefSeq" id="WP_313324982.1">
    <property type="nucleotide sequence ID" value="NZ_CP134878.1"/>
</dbReference>
<organism evidence="4">
    <name type="scientific">Flavobacterium capsici</name>
    <dbReference type="NCBI Taxonomy" id="3075618"/>
    <lineage>
        <taxon>Bacteria</taxon>
        <taxon>Pseudomonadati</taxon>
        <taxon>Bacteroidota</taxon>
        <taxon>Flavobacteriia</taxon>
        <taxon>Flavobacteriales</taxon>
        <taxon>Flavobacteriaceae</taxon>
        <taxon>Flavobacterium</taxon>
    </lineage>
</organism>
<dbReference type="SMART" id="SM00060">
    <property type="entry name" value="FN3"/>
    <property type="match status" value="1"/>
</dbReference>
<dbReference type="PROSITE" id="PS50853">
    <property type="entry name" value="FN3"/>
    <property type="match status" value="1"/>
</dbReference>
<dbReference type="Proteomes" id="UP001304515">
    <property type="component" value="Chromosome"/>
</dbReference>
<gene>
    <name evidence="5" type="ORF">RN605_11680</name>
    <name evidence="4" type="ORF">RN608_04510</name>
</gene>
<reference evidence="4 6" key="1">
    <citation type="submission" date="2023-09" db="EMBL/GenBank/DDBJ databases">
        <title>Flavobacterium sp. a novel bacteria isolate from Pepper rhizosphere.</title>
        <authorList>
            <person name="Peng Y."/>
            <person name="Lee J."/>
        </authorList>
    </citation>
    <scope>NUCLEOTIDE SEQUENCE</scope>
    <source>
        <strain evidence="4">PMR2A8</strain>
        <strain evidence="5 6">PMTSA4</strain>
    </source>
</reference>
<proteinExistence type="predicted"/>
<dbReference type="Pfam" id="PF24595">
    <property type="entry name" value="DUF7619"/>
    <property type="match status" value="1"/>
</dbReference>
<dbReference type="NCBIfam" id="TIGR01451">
    <property type="entry name" value="B_ant_repeat"/>
    <property type="match status" value="1"/>
</dbReference>
<dbReference type="InterPro" id="IPR026444">
    <property type="entry name" value="Secre_tail"/>
</dbReference>
<keyword evidence="6" id="KW-1185">Reference proteome</keyword>
<dbReference type="Gene3D" id="2.60.40.10">
    <property type="entry name" value="Immunoglobulins"/>
    <property type="match status" value="1"/>
</dbReference>
<dbReference type="Pfam" id="PF18962">
    <property type="entry name" value="Por_Secre_tail"/>
    <property type="match status" value="1"/>
</dbReference>
<dbReference type="InterPro" id="IPR055353">
    <property type="entry name" value="DUF7619"/>
</dbReference>
<evidence type="ECO:0000313" key="4">
    <source>
        <dbReference type="EMBL" id="WNM19946.1"/>
    </source>
</evidence>
<sequence length="768" mass="84531">MKRILLILVLCLLAGVSKVSAQTVTSISDIQTCPDLAAPNETIYIGYKAQEILAGADPVTHIVTFFGTLEDAQNNTNALPNQEYVVFGSQMIYARLENTIDSSISYYFFQIIVFAPSNITATLVFCDPSELPLYDLTNANPQFDMAPVMNWPPSYFLTFSDAQNYTNPLPNPLYAPTSGQGVDTVYIRYFNTFDCESIGTIVLETNLCNTSCSPPINLIANNITQNSIQLNWTNTSGTFVFHQISVVPQGNPPSTNNIVSFSAINSYTVSNLTSNTCYSIYLRMSCTGTSVTEWSAPFDICMTDCSTTGQCDQAFVLNAFIDTNNNSVKDDGESDFPYGTFNYQINDSGTTINGYNNTGLYYIYDDNPSNSYDVSFALDSNLSTYYACTTTYTDVTLPTGSGANTLYFPVTVINPHIDASVSLYTNNSPRPGFSYSNYITYKNNGTLPIASGTITFTKDNLVTINSISQTGTTPTANGFTYDFTNLQPFETRYITVTLQVPTIPTVQLGDLLTNSVSISADNDLYLTNNTASVTQTVVGSYDPNDKMESHGRNIVFEDFTANDYLTYTIRFENTGTANAEFIRIEDALDSQLDENTFELISASHQVNVRRNGTQLTFHFYAINLPPSSINIDDGHGYVQFKIKPKPDYDVGDIIPNTASIFFDYNPPIVTNTFETEFVESLSTSTFTKDNVVVYPNPANDFVQVALNNSNESISSITITDILGKTILEQKNINSNQTTINTSSLAKGMYLLKITSGTNASLVKKVVKQ</sequence>
<dbReference type="InterPro" id="IPR036116">
    <property type="entry name" value="FN3_sf"/>
</dbReference>
<evidence type="ECO:0000313" key="5">
    <source>
        <dbReference type="EMBL" id="WNM21335.1"/>
    </source>
</evidence>
<dbReference type="NCBIfam" id="NF033708">
    <property type="entry name" value="T9SS_Cterm_ChiA"/>
    <property type="match status" value="1"/>
</dbReference>
<dbReference type="EMBL" id="CP134878">
    <property type="protein sequence ID" value="WNM19946.1"/>
    <property type="molecule type" value="Genomic_DNA"/>
</dbReference>
<keyword evidence="1 2" id="KW-0732">Signal</keyword>
<dbReference type="CDD" id="cd00063">
    <property type="entry name" value="FN3"/>
    <property type="match status" value="1"/>
</dbReference>
<feature type="domain" description="Fibronectin type-III" evidence="3">
    <location>
        <begin position="214"/>
        <end position="306"/>
    </location>
</feature>
<evidence type="ECO:0000259" key="3">
    <source>
        <dbReference type="PROSITE" id="PS50853"/>
    </source>
</evidence>
<feature type="chain" id="PRO_5044705273" evidence="2">
    <location>
        <begin position="22"/>
        <end position="768"/>
    </location>
</feature>
<evidence type="ECO:0000256" key="2">
    <source>
        <dbReference type="SAM" id="SignalP"/>
    </source>
</evidence>
<accession>A0AA96F260</accession>
<dbReference type="AlphaFoldDB" id="A0AA96F260"/>
<dbReference type="Pfam" id="PF00041">
    <property type="entry name" value="fn3"/>
    <property type="match status" value="1"/>
</dbReference>
<dbReference type="InterPro" id="IPR013783">
    <property type="entry name" value="Ig-like_fold"/>
</dbReference>
<name>A0AA96F260_9FLAO</name>
<dbReference type="EMBL" id="CP134890">
    <property type="protein sequence ID" value="WNM21335.1"/>
    <property type="molecule type" value="Genomic_DNA"/>
</dbReference>
<dbReference type="NCBIfam" id="TIGR04183">
    <property type="entry name" value="Por_Secre_tail"/>
    <property type="match status" value="1"/>
</dbReference>
<dbReference type="SUPFAM" id="SSF49265">
    <property type="entry name" value="Fibronectin type III"/>
    <property type="match status" value="1"/>
</dbReference>
<protein>
    <submittedName>
        <fullName evidence="4">T9SS type A sorting domain-containing protein</fullName>
    </submittedName>
</protein>
<feature type="signal peptide" evidence="2">
    <location>
        <begin position="1"/>
        <end position="21"/>
    </location>
</feature>
<dbReference type="InterPro" id="IPR047589">
    <property type="entry name" value="DUF11_rpt"/>
</dbReference>
<dbReference type="InterPro" id="IPR003961">
    <property type="entry name" value="FN3_dom"/>
</dbReference>
<dbReference type="KEGG" id="fcj:RN605_11680"/>
<evidence type="ECO:0000313" key="6">
    <source>
        <dbReference type="Proteomes" id="UP001304515"/>
    </source>
</evidence>
<evidence type="ECO:0000256" key="1">
    <source>
        <dbReference type="ARBA" id="ARBA00022729"/>
    </source>
</evidence>
<accession>A0AA96F4N4</accession>